<gene>
    <name evidence="2" type="ORF">C2G38_2050428</name>
</gene>
<feature type="domain" description="Helicase superfamily 3 single-stranded DNA/RNA virus" evidence="1">
    <location>
        <begin position="37"/>
        <end position="113"/>
    </location>
</feature>
<evidence type="ECO:0000313" key="3">
    <source>
        <dbReference type="Proteomes" id="UP000266673"/>
    </source>
</evidence>
<comment type="caution">
    <text evidence="2">The sequence shown here is derived from an EMBL/GenBank/DDBJ whole genome shotgun (WGS) entry which is preliminary data.</text>
</comment>
<sequence>MFFNRQEIKFMFDENKRLNSKVKEFAKKNFHPKNFLFFSDSGSGKTTIAEKLAEELAKRREICYKSNDSKFIDYTNQEVLVKQELIHNTWLLKELLNLCEKDICPMNCKGKTKIDVMTKYNIITAQDPFDDIFNFKKRIFDENPAYSKDKRIGLHRRFSKSKDYTHGYMFKVTNRYQSGKVDFQITCLKESDDSAGDINDFVNGRFDIKFAEETTLEEAKKRVYDDDFENLYKHKGDVFLKREVDMDHVLGGVICDVDTENHTFSVYNKYFDSEIPSTMIPPKDLNRLNERLRNKIINQFGPDHEITGTNKRT</sequence>
<dbReference type="Proteomes" id="UP000266673">
    <property type="component" value="Unassembled WGS sequence"/>
</dbReference>
<evidence type="ECO:0000313" key="2">
    <source>
        <dbReference type="EMBL" id="RIB01959.1"/>
    </source>
</evidence>
<proteinExistence type="predicted"/>
<dbReference type="InterPro" id="IPR000605">
    <property type="entry name" value="Helicase_SF3_ssDNA/RNA_vir"/>
</dbReference>
<protein>
    <recommendedName>
        <fullName evidence="1">Helicase superfamily 3 single-stranded DNA/RNA virus domain-containing protein</fullName>
    </recommendedName>
</protein>
<reference evidence="2 3" key="1">
    <citation type="submission" date="2018-06" db="EMBL/GenBank/DDBJ databases">
        <title>Comparative genomics reveals the genomic features of Rhizophagus irregularis, R. cerebriforme, R. diaphanum and Gigaspora rosea, and their symbiotic lifestyle signature.</title>
        <authorList>
            <person name="Morin E."/>
            <person name="San Clemente H."/>
            <person name="Chen E.C.H."/>
            <person name="De La Providencia I."/>
            <person name="Hainaut M."/>
            <person name="Kuo A."/>
            <person name="Kohler A."/>
            <person name="Murat C."/>
            <person name="Tang N."/>
            <person name="Roy S."/>
            <person name="Loubradou J."/>
            <person name="Henrissat B."/>
            <person name="Grigoriev I.V."/>
            <person name="Corradi N."/>
            <person name="Roux C."/>
            <person name="Martin F.M."/>
        </authorList>
    </citation>
    <scope>NUCLEOTIDE SEQUENCE [LARGE SCALE GENOMIC DNA]</scope>
    <source>
        <strain evidence="2 3">DAOM 194757</strain>
    </source>
</reference>
<dbReference type="GO" id="GO:0003723">
    <property type="term" value="F:RNA binding"/>
    <property type="evidence" value="ECO:0007669"/>
    <property type="project" value="InterPro"/>
</dbReference>
<dbReference type="InterPro" id="IPR027417">
    <property type="entry name" value="P-loop_NTPase"/>
</dbReference>
<keyword evidence="3" id="KW-1185">Reference proteome</keyword>
<name>A0A397TZP0_9GLOM</name>
<dbReference type="EMBL" id="QKWP01002866">
    <property type="protein sequence ID" value="RIB01959.1"/>
    <property type="molecule type" value="Genomic_DNA"/>
</dbReference>
<dbReference type="SUPFAM" id="SSF52540">
    <property type="entry name" value="P-loop containing nucleoside triphosphate hydrolases"/>
    <property type="match status" value="1"/>
</dbReference>
<dbReference type="Pfam" id="PF00910">
    <property type="entry name" value="RNA_helicase"/>
    <property type="match status" value="1"/>
</dbReference>
<accession>A0A397TZP0</accession>
<evidence type="ECO:0000259" key="1">
    <source>
        <dbReference type="Pfam" id="PF00910"/>
    </source>
</evidence>
<dbReference type="OrthoDB" id="2446286at2759"/>
<dbReference type="GO" id="GO:0003724">
    <property type="term" value="F:RNA helicase activity"/>
    <property type="evidence" value="ECO:0007669"/>
    <property type="project" value="InterPro"/>
</dbReference>
<organism evidence="2 3">
    <name type="scientific">Gigaspora rosea</name>
    <dbReference type="NCBI Taxonomy" id="44941"/>
    <lineage>
        <taxon>Eukaryota</taxon>
        <taxon>Fungi</taxon>
        <taxon>Fungi incertae sedis</taxon>
        <taxon>Mucoromycota</taxon>
        <taxon>Glomeromycotina</taxon>
        <taxon>Glomeromycetes</taxon>
        <taxon>Diversisporales</taxon>
        <taxon>Gigasporaceae</taxon>
        <taxon>Gigaspora</taxon>
    </lineage>
</organism>
<dbReference type="AlphaFoldDB" id="A0A397TZP0"/>
<dbReference type="Gene3D" id="3.40.50.300">
    <property type="entry name" value="P-loop containing nucleotide triphosphate hydrolases"/>
    <property type="match status" value="1"/>
</dbReference>